<keyword evidence="2" id="KW-0732">Signal</keyword>
<evidence type="ECO:0000256" key="1">
    <source>
        <dbReference type="ARBA" id="ARBA00023239"/>
    </source>
</evidence>
<feature type="domain" description="Amidohydrolase-related" evidence="3">
    <location>
        <begin position="147"/>
        <end position="309"/>
    </location>
</feature>
<keyword evidence="5" id="KW-1185">Reference proteome</keyword>
<dbReference type="InterPro" id="IPR032466">
    <property type="entry name" value="Metal_Hydrolase"/>
</dbReference>
<dbReference type="RefSeq" id="WP_183489575.1">
    <property type="nucleotide sequence ID" value="NZ_JBHUOV010000005.1"/>
</dbReference>
<dbReference type="SUPFAM" id="SSF51556">
    <property type="entry name" value="Metallo-dependent hydrolases"/>
    <property type="match status" value="1"/>
</dbReference>
<dbReference type="EMBL" id="JBHUOV010000005">
    <property type="protein sequence ID" value="MFD2823945.1"/>
    <property type="molecule type" value="Genomic_DNA"/>
</dbReference>
<feature type="chain" id="PRO_5045498282" evidence="2">
    <location>
        <begin position="23"/>
        <end position="322"/>
    </location>
</feature>
<feature type="signal peptide" evidence="2">
    <location>
        <begin position="1"/>
        <end position="22"/>
    </location>
</feature>
<dbReference type="InterPro" id="IPR006680">
    <property type="entry name" value="Amidohydro-rel"/>
</dbReference>
<evidence type="ECO:0000256" key="2">
    <source>
        <dbReference type="SAM" id="SignalP"/>
    </source>
</evidence>
<organism evidence="4 5">
    <name type="scientific">Lacinutrix iliipiscaria</name>
    <dbReference type="NCBI Taxonomy" id="1230532"/>
    <lineage>
        <taxon>Bacteria</taxon>
        <taxon>Pseudomonadati</taxon>
        <taxon>Bacteroidota</taxon>
        <taxon>Flavobacteriia</taxon>
        <taxon>Flavobacteriales</taxon>
        <taxon>Flavobacteriaceae</taxon>
        <taxon>Lacinutrix</taxon>
    </lineage>
</organism>
<dbReference type="PANTHER" id="PTHR21240:SF28">
    <property type="entry name" value="ISO-OROTATE DECARBOXYLASE (EUROFUNG)"/>
    <property type="match status" value="1"/>
</dbReference>
<protein>
    <submittedName>
        <fullName evidence="4">Amidohydrolase family protein</fullName>
    </submittedName>
</protein>
<dbReference type="Pfam" id="PF04909">
    <property type="entry name" value="Amidohydro_2"/>
    <property type="match status" value="1"/>
</dbReference>
<name>A0ABW5WRY2_9FLAO</name>
<comment type="caution">
    <text evidence="4">The sequence shown here is derived from an EMBL/GenBank/DDBJ whole genome shotgun (WGS) entry which is preliminary data.</text>
</comment>
<accession>A0ABW5WRY2</accession>
<gene>
    <name evidence="4" type="ORF">ACFS5M_09705</name>
</gene>
<evidence type="ECO:0000259" key="3">
    <source>
        <dbReference type="Pfam" id="PF04909"/>
    </source>
</evidence>
<dbReference type="Gene3D" id="3.20.20.140">
    <property type="entry name" value="Metal-dependent hydrolases"/>
    <property type="match status" value="1"/>
</dbReference>
<dbReference type="PANTHER" id="PTHR21240">
    <property type="entry name" value="2-AMINO-3-CARBOXYLMUCONATE-6-SEMIALDEHYDE DECARBOXYLASE"/>
    <property type="match status" value="1"/>
</dbReference>
<keyword evidence="1" id="KW-0456">Lyase</keyword>
<evidence type="ECO:0000313" key="5">
    <source>
        <dbReference type="Proteomes" id="UP001597533"/>
    </source>
</evidence>
<sequence>MKNIVSKIIALFLIFTTSSIVAQNNIDEFLKNQPIIDMHFHITKGYADNEIYNQRKVDIDSARIDWIIEDYNKNNVVLALGGGTLKYSKMYVETDSLFWGGLVFPCMKTVEQDEPCDKEFFNELELREIYKTGKLKILGESMFNYYGIPPTDKRLEPYWKIAEEFSIPIGIHADIGPPPERVNKEERPNYNPAFANPELLKPILEKHPNLKIYILHYGGGYSEQAIELMKLYPQIYCEVSAVSLFMPKEVWEPNVKKLFREGLGNRLMFASDYFGTVRKHIEIIYNMDWLTEKEKRDIYYNNAARFLNLSESEIKEHQNKVN</sequence>
<proteinExistence type="predicted"/>
<evidence type="ECO:0000313" key="4">
    <source>
        <dbReference type="EMBL" id="MFD2823945.1"/>
    </source>
</evidence>
<dbReference type="Proteomes" id="UP001597533">
    <property type="component" value="Unassembled WGS sequence"/>
</dbReference>
<reference evidence="5" key="1">
    <citation type="journal article" date="2019" name="Int. J. Syst. Evol. Microbiol.">
        <title>The Global Catalogue of Microorganisms (GCM) 10K type strain sequencing project: providing services to taxonomists for standard genome sequencing and annotation.</title>
        <authorList>
            <consortium name="The Broad Institute Genomics Platform"/>
            <consortium name="The Broad Institute Genome Sequencing Center for Infectious Disease"/>
            <person name="Wu L."/>
            <person name="Ma J."/>
        </authorList>
    </citation>
    <scope>NUCLEOTIDE SEQUENCE [LARGE SCALE GENOMIC DNA]</scope>
    <source>
        <strain evidence="5">KCTC 32141</strain>
    </source>
</reference>
<dbReference type="InterPro" id="IPR032465">
    <property type="entry name" value="ACMSD"/>
</dbReference>